<feature type="transmembrane region" description="Helical" evidence="1">
    <location>
        <begin position="83"/>
        <end position="101"/>
    </location>
</feature>
<keyword evidence="1" id="KW-1133">Transmembrane helix</keyword>
<dbReference type="PROSITE" id="PS50887">
    <property type="entry name" value="GGDEF"/>
    <property type="match status" value="1"/>
</dbReference>
<dbReference type="InterPro" id="IPR029787">
    <property type="entry name" value="Nucleotide_cyclase"/>
</dbReference>
<feature type="transmembrane region" description="Helical" evidence="1">
    <location>
        <begin position="51"/>
        <end position="71"/>
    </location>
</feature>
<dbReference type="GO" id="GO:0052621">
    <property type="term" value="F:diguanylate cyclase activity"/>
    <property type="evidence" value="ECO:0007669"/>
    <property type="project" value="TreeGrafter"/>
</dbReference>
<reference evidence="3" key="1">
    <citation type="submission" date="2020-05" db="EMBL/GenBank/DDBJ databases">
        <authorList>
            <person name="Chiriac C."/>
            <person name="Salcher M."/>
            <person name="Ghai R."/>
            <person name="Kavagutti S V."/>
        </authorList>
    </citation>
    <scope>NUCLEOTIDE SEQUENCE</scope>
</reference>
<dbReference type="SMART" id="SM00267">
    <property type="entry name" value="GGDEF"/>
    <property type="match status" value="1"/>
</dbReference>
<feature type="transmembrane region" description="Helical" evidence="1">
    <location>
        <begin position="206"/>
        <end position="226"/>
    </location>
</feature>
<dbReference type="Pfam" id="PF00990">
    <property type="entry name" value="GGDEF"/>
    <property type="match status" value="1"/>
</dbReference>
<accession>A0A6J6P1G9</accession>
<keyword evidence="1" id="KW-0472">Membrane</keyword>
<feature type="transmembrane region" description="Helical" evidence="1">
    <location>
        <begin position="238"/>
        <end position="257"/>
    </location>
</feature>
<proteinExistence type="predicted"/>
<evidence type="ECO:0000313" key="3">
    <source>
        <dbReference type="EMBL" id="CAB4692487.1"/>
    </source>
</evidence>
<evidence type="ECO:0000256" key="1">
    <source>
        <dbReference type="SAM" id="Phobius"/>
    </source>
</evidence>
<dbReference type="InterPro" id="IPR050469">
    <property type="entry name" value="Diguanylate_Cyclase"/>
</dbReference>
<keyword evidence="1" id="KW-0812">Transmembrane</keyword>
<dbReference type="SUPFAM" id="SSF55073">
    <property type="entry name" value="Nucleotide cyclase"/>
    <property type="match status" value="1"/>
</dbReference>
<feature type="transmembrane region" description="Helical" evidence="1">
    <location>
        <begin position="263"/>
        <end position="281"/>
    </location>
</feature>
<organism evidence="3">
    <name type="scientific">freshwater metagenome</name>
    <dbReference type="NCBI Taxonomy" id="449393"/>
    <lineage>
        <taxon>unclassified sequences</taxon>
        <taxon>metagenomes</taxon>
        <taxon>ecological metagenomes</taxon>
    </lineage>
</organism>
<dbReference type="PANTHER" id="PTHR45138:SF9">
    <property type="entry name" value="DIGUANYLATE CYCLASE DGCM-RELATED"/>
    <property type="match status" value="1"/>
</dbReference>
<gene>
    <name evidence="3" type="ORF">UFOPK2576_00502</name>
</gene>
<evidence type="ECO:0000259" key="2">
    <source>
        <dbReference type="PROSITE" id="PS50887"/>
    </source>
</evidence>
<feature type="transmembrane region" description="Helical" evidence="1">
    <location>
        <begin position="146"/>
        <end position="171"/>
    </location>
</feature>
<name>A0A6J6P1G9_9ZZZZ</name>
<feature type="transmembrane region" description="Helical" evidence="1">
    <location>
        <begin position="25"/>
        <end position="44"/>
    </location>
</feature>
<dbReference type="Gene3D" id="3.30.70.270">
    <property type="match status" value="1"/>
</dbReference>
<feature type="domain" description="GGDEF" evidence="2">
    <location>
        <begin position="322"/>
        <end position="451"/>
    </location>
</feature>
<dbReference type="NCBIfam" id="TIGR00254">
    <property type="entry name" value="GGDEF"/>
    <property type="match status" value="1"/>
</dbReference>
<protein>
    <submittedName>
        <fullName evidence="3">Unannotated protein</fullName>
    </submittedName>
</protein>
<feature type="transmembrane region" description="Helical" evidence="1">
    <location>
        <begin position="178"/>
        <end position="200"/>
    </location>
</feature>
<sequence length="452" mass="49290">MWITAAILLIHLITRAIFPTPNVLIDLIIFNLVGLLASVIAYSAPVLTDRISAITISLACLIWSIGSFLSTWNSFFNLQIPELISDLCYSIFYPLIFLGVIRSFTFRRKISALELLDTVIITVGFTSVLTAFLLKPAMIGFTGSAFSVFISILYPVGDIVILAMVLVYVLLTPLSRRSLLLAGGLLSFALGDLFFIWSSLNSTYEFGAITDDGWILGLFLISVSLSFDSQESKFSDKISSYSATIALIASTTLLGIAALKPGFFPNFILLPGFITIALAFIRMSFALSEANTAGTERILARTDELTGLSNRRNFLFQLNQFKSGYIFLLDLDGFKNINDTLGHEAGDQLLKQVANRFTRVLPIGAQIARLGGDEFGVIASIELAEANELAQSIRATLSYPISIGAEQVKVDVSIGLAPTEPSGDGSESLRRADMAMYEAKRSKSGVMVWESK</sequence>
<dbReference type="InterPro" id="IPR000160">
    <property type="entry name" value="GGDEF_dom"/>
</dbReference>
<dbReference type="EMBL" id="CAEZXQ010000057">
    <property type="protein sequence ID" value="CAB4692487.1"/>
    <property type="molecule type" value="Genomic_DNA"/>
</dbReference>
<dbReference type="CDD" id="cd01949">
    <property type="entry name" value="GGDEF"/>
    <property type="match status" value="1"/>
</dbReference>
<dbReference type="PANTHER" id="PTHR45138">
    <property type="entry name" value="REGULATORY COMPONENTS OF SENSORY TRANSDUCTION SYSTEM"/>
    <property type="match status" value="1"/>
</dbReference>
<dbReference type="AlphaFoldDB" id="A0A6J6P1G9"/>
<dbReference type="InterPro" id="IPR043128">
    <property type="entry name" value="Rev_trsase/Diguanyl_cyclase"/>
</dbReference>
<feature type="transmembrane region" description="Helical" evidence="1">
    <location>
        <begin position="113"/>
        <end position="134"/>
    </location>
</feature>